<organism evidence="1 2">
    <name type="scientific">Breznakibacter xylanolyticus</name>
    <dbReference type="NCBI Taxonomy" id="990"/>
    <lineage>
        <taxon>Bacteria</taxon>
        <taxon>Pseudomonadati</taxon>
        <taxon>Bacteroidota</taxon>
        <taxon>Bacteroidia</taxon>
        <taxon>Marinilabiliales</taxon>
        <taxon>Marinilabiliaceae</taxon>
        <taxon>Breznakibacter</taxon>
    </lineage>
</organism>
<name>A0A2W7NC52_9BACT</name>
<evidence type="ECO:0000313" key="2">
    <source>
        <dbReference type="Proteomes" id="UP000249239"/>
    </source>
</evidence>
<reference evidence="1 2" key="1">
    <citation type="submission" date="2018-06" db="EMBL/GenBank/DDBJ databases">
        <title>Genomic Encyclopedia of Archaeal and Bacterial Type Strains, Phase II (KMG-II): from individual species to whole genera.</title>
        <authorList>
            <person name="Goeker M."/>
        </authorList>
    </citation>
    <scope>NUCLEOTIDE SEQUENCE [LARGE SCALE GENOMIC DNA]</scope>
    <source>
        <strain evidence="1 2">DSM 6779</strain>
    </source>
</reference>
<keyword evidence="2" id="KW-1185">Reference proteome</keyword>
<accession>A0A2W7NC52</accession>
<comment type="caution">
    <text evidence="1">The sequence shown here is derived from an EMBL/GenBank/DDBJ whole genome shotgun (WGS) entry which is preliminary data.</text>
</comment>
<dbReference type="EMBL" id="QKZK01000021">
    <property type="protein sequence ID" value="PZX14304.1"/>
    <property type="molecule type" value="Genomic_DNA"/>
</dbReference>
<sequence>MQPMGRNCQIYHNGILPNMIRVLHFLTNAVFFKVLLGVG</sequence>
<proteinExistence type="predicted"/>
<protein>
    <submittedName>
        <fullName evidence="1">Uncharacterized protein</fullName>
    </submittedName>
</protein>
<dbReference type="AlphaFoldDB" id="A0A2W7NC52"/>
<dbReference type="Proteomes" id="UP000249239">
    <property type="component" value="Unassembled WGS sequence"/>
</dbReference>
<gene>
    <name evidence="1" type="ORF">LX69_02484</name>
</gene>
<evidence type="ECO:0000313" key="1">
    <source>
        <dbReference type="EMBL" id="PZX14304.1"/>
    </source>
</evidence>